<comment type="caution">
    <text evidence="3">The sequence shown here is derived from an EMBL/GenBank/DDBJ whole genome shotgun (WGS) entry which is preliminary data.</text>
</comment>
<dbReference type="Pfam" id="PF09851">
    <property type="entry name" value="SHOCT"/>
    <property type="match status" value="1"/>
</dbReference>
<keyword evidence="1" id="KW-0812">Transmembrane</keyword>
<accession>A0A124HKQ1</accession>
<dbReference type="Proteomes" id="UP000053398">
    <property type="component" value="Unassembled WGS sequence"/>
</dbReference>
<name>A0A124HKQ1_STRCK</name>
<protein>
    <recommendedName>
        <fullName evidence="2">SHOCT domain-containing protein</fullName>
    </recommendedName>
</protein>
<dbReference type="EMBL" id="LMWP01000035">
    <property type="protein sequence ID" value="KUN20263.1"/>
    <property type="molecule type" value="Genomic_DNA"/>
</dbReference>
<evidence type="ECO:0000313" key="4">
    <source>
        <dbReference type="Proteomes" id="UP000053398"/>
    </source>
</evidence>
<keyword evidence="1" id="KW-0472">Membrane</keyword>
<dbReference type="InterPro" id="IPR018649">
    <property type="entry name" value="SHOCT"/>
</dbReference>
<gene>
    <name evidence="3" type="ORF">AQJ11_29050</name>
</gene>
<proteinExistence type="predicted"/>
<sequence length="95" mass="10639">MFWYVHDVGGWGWFAMSAGMIFLWAAIIALGVLLYRALARSGGSGDRTDNPPLEPTPEQILAERFARGDIDEDEYHRRLAVLVKTTGDVPRPGRH</sequence>
<reference evidence="3 4" key="1">
    <citation type="submission" date="2015-10" db="EMBL/GenBank/DDBJ databases">
        <title>Draft genome sequence of Streptomyces corchorusii DSM 40340, type strain for the species Streptomyces corchorusii.</title>
        <authorList>
            <person name="Ruckert C."/>
            <person name="Winkler A."/>
            <person name="Kalinowski J."/>
            <person name="Kampfer P."/>
            <person name="Glaeser S."/>
        </authorList>
    </citation>
    <scope>NUCLEOTIDE SEQUENCE [LARGE SCALE GENOMIC DNA]</scope>
    <source>
        <strain evidence="3 4">DSM 40340</strain>
    </source>
</reference>
<keyword evidence="4" id="KW-1185">Reference proteome</keyword>
<evidence type="ECO:0000256" key="1">
    <source>
        <dbReference type="SAM" id="Phobius"/>
    </source>
</evidence>
<dbReference type="RefSeq" id="WP_059265129.1">
    <property type="nucleotide sequence ID" value="NZ_KQ948362.1"/>
</dbReference>
<keyword evidence="1" id="KW-1133">Transmembrane helix</keyword>
<dbReference type="AlphaFoldDB" id="A0A124HKQ1"/>
<evidence type="ECO:0000259" key="2">
    <source>
        <dbReference type="Pfam" id="PF09851"/>
    </source>
</evidence>
<evidence type="ECO:0000313" key="3">
    <source>
        <dbReference type="EMBL" id="KUN20263.1"/>
    </source>
</evidence>
<feature type="domain" description="SHOCT" evidence="2">
    <location>
        <begin position="57"/>
        <end position="82"/>
    </location>
</feature>
<feature type="transmembrane region" description="Helical" evidence="1">
    <location>
        <begin position="12"/>
        <end position="35"/>
    </location>
</feature>
<organism evidence="3 4">
    <name type="scientific">Streptomyces corchorusii</name>
    <name type="common">Streptomyces chibaensis</name>
    <dbReference type="NCBI Taxonomy" id="1903"/>
    <lineage>
        <taxon>Bacteria</taxon>
        <taxon>Bacillati</taxon>
        <taxon>Actinomycetota</taxon>
        <taxon>Actinomycetes</taxon>
        <taxon>Kitasatosporales</taxon>
        <taxon>Streptomycetaceae</taxon>
        <taxon>Streptomyces</taxon>
    </lineage>
</organism>